<dbReference type="OrthoDB" id="6148968at2"/>
<name>A0A844ZLW1_9SPHN</name>
<keyword evidence="3" id="KW-1185">Reference proteome</keyword>
<dbReference type="Proteomes" id="UP000435243">
    <property type="component" value="Unassembled WGS sequence"/>
</dbReference>
<evidence type="ECO:0000313" key="3">
    <source>
        <dbReference type="Proteomes" id="UP000435243"/>
    </source>
</evidence>
<keyword evidence="1" id="KW-0812">Transmembrane</keyword>
<organism evidence="2 3">
    <name type="scientific">Alteraurantiacibacter aestuarii</name>
    <dbReference type="NCBI Taxonomy" id="650004"/>
    <lineage>
        <taxon>Bacteria</taxon>
        <taxon>Pseudomonadati</taxon>
        <taxon>Pseudomonadota</taxon>
        <taxon>Alphaproteobacteria</taxon>
        <taxon>Sphingomonadales</taxon>
        <taxon>Erythrobacteraceae</taxon>
        <taxon>Alteraurantiacibacter</taxon>
    </lineage>
</organism>
<dbReference type="EMBL" id="WTYY01000004">
    <property type="protein sequence ID" value="MXO88748.1"/>
    <property type="molecule type" value="Genomic_DNA"/>
</dbReference>
<keyword evidence="1" id="KW-0472">Membrane</keyword>
<dbReference type="AlphaFoldDB" id="A0A844ZLW1"/>
<protein>
    <recommendedName>
        <fullName evidence="4">Polysaccharide chain length determinant N-terminal domain-containing protein</fullName>
    </recommendedName>
</protein>
<dbReference type="InterPro" id="IPR050445">
    <property type="entry name" value="Bact_polysacc_biosynth/exp"/>
</dbReference>
<feature type="transmembrane region" description="Helical" evidence="1">
    <location>
        <begin position="433"/>
        <end position="456"/>
    </location>
</feature>
<proteinExistence type="predicted"/>
<accession>A0A844ZLW1</accession>
<dbReference type="PANTHER" id="PTHR32309">
    <property type="entry name" value="TYROSINE-PROTEIN KINASE"/>
    <property type="match status" value="1"/>
</dbReference>
<dbReference type="PANTHER" id="PTHR32309:SF13">
    <property type="entry name" value="FERRIC ENTEROBACTIN TRANSPORT PROTEIN FEPE"/>
    <property type="match status" value="1"/>
</dbReference>
<gene>
    <name evidence="2" type="ORF">GRI32_08335</name>
</gene>
<dbReference type="GO" id="GO:0005886">
    <property type="term" value="C:plasma membrane"/>
    <property type="evidence" value="ECO:0007669"/>
    <property type="project" value="TreeGrafter"/>
</dbReference>
<evidence type="ECO:0000256" key="1">
    <source>
        <dbReference type="SAM" id="Phobius"/>
    </source>
</evidence>
<keyword evidence="1" id="KW-1133">Transmembrane helix</keyword>
<evidence type="ECO:0000313" key="2">
    <source>
        <dbReference type="EMBL" id="MXO88748.1"/>
    </source>
</evidence>
<evidence type="ECO:0008006" key="4">
    <source>
        <dbReference type="Google" id="ProtNLM"/>
    </source>
</evidence>
<comment type="caution">
    <text evidence="2">The sequence shown here is derived from an EMBL/GenBank/DDBJ whole genome shotgun (WGS) entry which is preliminary data.</text>
</comment>
<feature type="transmembrane region" description="Helical" evidence="1">
    <location>
        <begin position="30"/>
        <end position="51"/>
    </location>
</feature>
<reference evidence="2 3" key="1">
    <citation type="submission" date="2019-12" db="EMBL/GenBank/DDBJ databases">
        <title>Genomic-based taxomic classification of the family Erythrobacteraceae.</title>
        <authorList>
            <person name="Xu L."/>
        </authorList>
    </citation>
    <scope>NUCLEOTIDE SEQUENCE [LARGE SCALE GENOMIC DNA]</scope>
    <source>
        <strain evidence="2 3">JCM 16339</strain>
    </source>
</reference>
<dbReference type="GO" id="GO:0004713">
    <property type="term" value="F:protein tyrosine kinase activity"/>
    <property type="evidence" value="ECO:0007669"/>
    <property type="project" value="TreeGrafter"/>
</dbReference>
<sequence>MASTPRPRRLVRLWFVIRDGLPSIHRYRRYIMAIAPALLLVWGITAAYLVLAPVRFSSSMTLILPGSGVGGSMNLDSLGQASSVTASAFSSTTLSPTENYKRLLMADTTRRRAAGLLGEDGGAFPEPSIKLLDQTNLIEVKVTGESPEHARARGEALRNAFLAILDDLRENEAQTRESADRQHISELEGKVQEAQLALLDFQGRTGLVSLEQFNGRIGALDGLRGLERNARADRARLAAIRGRLGQVLQITPDNVRRALQLKADPVFRSLLDRYASINTDASEASATLGSAHAVREELEAERNALRGQIVARGSSVAGLRADALLAFADLSVSEGRERMFESLISAEGMNAGANAMLAEIRGQIDEQAAQSGPLVAQASELVELLRAHRVAEAVFSSALARLDTNKSDPFASYPLVQTFEEPSLPTSRATPSLLIALAAAVAASFFILMGFALAWLRQPILRKLLPNV</sequence>